<feature type="domain" description="VOC" evidence="3">
    <location>
        <begin position="4"/>
        <end position="133"/>
    </location>
</feature>
<dbReference type="SUPFAM" id="SSF54593">
    <property type="entry name" value="Glyoxalase/Bleomycin resistance protein/Dihydroxybiphenyl dioxygenase"/>
    <property type="match status" value="1"/>
</dbReference>
<dbReference type="PANTHER" id="PTHR43048">
    <property type="entry name" value="METHYLMALONYL-COA EPIMERASE"/>
    <property type="match status" value="1"/>
</dbReference>
<dbReference type="GO" id="GO:0046491">
    <property type="term" value="P:L-methylmalonyl-CoA metabolic process"/>
    <property type="evidence" value="ECO:0007669"/>
    <property type="project" value="TreeGrafter"/>
</dbReference>
<protein>
    <submittedName>
        <fullName evidence="4">Methylmalonyl-CoA epimerase</fullName>
        <ecNumber evidence="4">5.1.99.1</ecNumber>
    </submittedName>
</protein>
<dbReference type="GO" id="GO:0046872">
    <property type="term" value="F:metal ion binding"/>
    <property type="evidence" value="ECO:0007669"/>
    <property type="project" value="UniProtKB-KW"/>
</dbReference>
<dbReference type="PROSITE" id="PS51819">
    <property type="entry name" value="VOC"/>
    <property type="match status" value="1"/>
</dbReference>
<evidence type="ECO:0000313" key="4">
    <source>
        <dbReference type="EMBL" id="QBI21932.1"/>
    </source>
</evidence>
<name>A0A411YL59_9ACTN</name>
<dbReference type="OrthoDB" id="9788468at2"/>
<evidence type="ECO:0000259" key="3">
    <source>
        <dbReference type="PROSITE" id="PS51819"/>
    </source>
</evidence>
<dbReference type="InterPro" id="IPR029068">
    <property type="entry name" value="Glyas_Bleomycin-R_OHBP_Dase"/>
</dbReference>
<dbReference type="InterPro" id="IPR037523">
    <property type="entry name" value="VOC_core"/>
</dbReference>
<dbReference type="Gene3D" id="3.10.180.10">
    <property type="entry name" value="2,3-Dihydroxybiphenyl 1,2-Dioxygenase, domain 1"/>
    <property type="match status" value="1"/>
</dbReference>
<accession>A0A411YL59</accession>
<comment type="similarity">
    <text evidence="1">Belongs to the methylmalonyl-CoA epimerase family.</text>
</comment>
<keyword evidence="5" id="KW-1185">Reference proteome</keyword>
<dbReference type="CDD" id="cd07249">
    <property type="entry name" value="MMCE"/>
    <property type="match status" value="1"/>
</dbReference>
<dbReference type="AlphaFoldDB" id="A0A411YL59"/>
<keyword evidence="4" id="KW-0413">Isomerase</keyword>
<organism evidence="4 5">
    <name type="scientific">Egibacter rhizosphaerae</name>
    <dbReference type="NCBI Taxonomy" id="1670831"/>
    <lineage>
        <taxon>Bacteria</taxon>
        <taxon>Bacillati</taxon>
        <taxon>Actinomycetota</taxon>
        <taxon>Nitriliruptoria</taxon>
        <taxon>Egibacterales</taxon>
        <taxon>Egibacteraceae</taxon>
        <taxon>Egibacter</taxon>
    </lineage>
</organism>
<reference evidence="4 5" key="1">
    <citation type="submission" date="2019-01" db="EMBL/GenBank/DDBJ databases">
        <title>Egibacter rhizosphaerae EGI 80759T.</title>
        <authorList>
            <person name="Chen D.-D."/>
            <person name="Tian Y."/>
            <person name="Jiao J.-Y."/>
            <person name="Zhang X.-T."/>
            <person name="Zhang Y.-G."/>
            <person name="Zhang Y."/>
            <person name="Xiao M."/>
            <person name="Shu W.-S."/>
            <person name="Li W.-J."/>
        </authorList>
    </citation>
    <scope>NUCLEOTIDE SEQUENCE [LARGE SCALE GENOMIC DNA]</scope>
    <source>
        <strain evidence="4 5">EGI 80759</strain>
    </source>
</reference>
<sequence>MLKRLDHVGYAVPDLEEAIRYHADLYGAEVSHREELPDDGVREALLAVGESFIQLLEPTREDSPVARWMARNGGPGVHHVGYGVEDVASTLADLKEHGVRVVDEHPRTGSRGCTVAFLHPKGAMGVLIELVEDPRRDGLATLDS</sequence>
<dbReference type="EMBL" id="CP036402">
    <property type="protein sequence ID" value="QBI21932.1"/>
    <property type="molecule type" value="Genomic_DNA"/>
</dbReference>
<dbReference type="Proteomes" id="UP000291469">
    <property type="component" value="Chromosome"/>
</dbReference>
<evidence type="ECO:0000256" key="2">
    <source>
        <dbReference type="ARBA" id="ARBA00022723"/>
    </source>
</evidence>
<keyword evidence="2" id="KW-0479">Metal-binding</keyword>
<dbReference type="InterPro" id="IPR051785">
    <property type="entry name" value="MMCE/EMCE_epimerase"/>
</dbReference>
<dbReference type="InterPro" id="IPR017515">
    <property type="entry name" value="MeMalonyl-CoA_epimerase"/>
</dbReference>
<dbReference type="Pfam" id="PF13669">
    <property type="entry name" value="Glyoxalase_4"/>
    <property type="match status" value="1"/>
</dbReference>
<evidence type="ECO:0000256" key="1">
    <source>
        <dbReference type="ARBA" id="ARBA00009308"/>
    </source>
</evidence>
<dbReference type="EC" id="5.1.99.1" evidence="4"/>
<dbReference type="NCBIfam" id="TIGR03081">
    <property type="entry name" value="metmalonyl_epim"/>
    <property type="match status" value="1"/>
</dbReference>
<gene>
    <name evidence="4" type="primary">mce</name>
    <name evidence="4" type="ORF">ER308_05845</name>
</gene>
<proteinExistence type="inferred from homology"/>
<dbReference type="PANTHER" id="PTHR43048:SF3">
    <property type="entry name" value="METHYLMALONYL-COA EPIMERASE, MITOCHONDRIAL"/>
    <property type="match status" value="1"/>
</dbReference>
<dbReference type="KEGG" id="erz:ER308_05845"/>
<evidence type="ECO:0000313" key="5">
    <source>
        <dbReference type="Proteomes" id="UP000291469"/>
    </source>
</evidence>
<dbReference type="GO" id="GO:0004493">
    <property type="term" value="F:methylmalonyl-CoA epimerase activity"/>
    <property type="evidence" value="ECO:0007669"/>
    <property type="project" value="UniProtKB-EC"/>
</dbReference>